<dbReference type="EMBL" id="MHMW01000028">
    <property type="protein sequence ID" value="OGZ33657.1"/>
    <property type="molecule type" value="Genomic_DNA"/>
</dbReference>
<evidence type="ECO:0000313" key="2">
    <source>
        <dbReference type="Proteomes" id="UP000179099"/>
    </source>
</evidence>
<reference evidence="1 2" key="1">
    <citation type="journal article" date="2016" name="Nat. Commun.">
        <title>Thousands of microbial genomes shed light on interconnected biogeochemical processes in an aquifer system.</title>
        <authorList>
            <person name="Anantharaman K."/>
            <person name="Brown C.T."/>
            <person name="Hug L.A."/>
            <person name="Sharon I."/>
            <person name="Castelle C.J."/>
            <person name="Probst A.J."/>
            <person name="Thomas B.C."/>
            <person name="Singh A."/>
            <person name="Wilkins M.J."/>
            <person name="Karaoz U."/>
            <person name="Brodie E.L."/>
            <person name="Williams K.H."/>
            <person name="Hubbard S.S."/>
            <person name="Banfield J.F."/>
        </authorList>
    </citation>
    <scope>NUCLEOTIDE SEQUENCE [LARGE SCALE GENOMIC DNA]</scope>
</reference>
<accession>A0A1G2F6V3</accession>
<proteinExistence type="predicted"/>
<sequence length="161" mass="19335">MKIENMAKGRLTESLVEQLFRESGNRIFRFGYEAILQDLTQLERGFDRRTETGEQIRSIPDFLVVGKNDSLSFVEVKLRSNLRLKEEDMWVLEKINKYWRAKIIFVNCIEKPYFRIAIPPYFENGALKLEPLIGQNEWYVNKDLYKECEDLIERFIFRKKK</sequence>
<evidence type="ECO:0000313" key="1">
    <source>
        <dbReference type="EMBL" id="OGZ33657.1"/>
    </source>
</evidence>
<dbReference type="STRING" id="1801992.A2Y98_01855"/>
<dbReference type="Proteomes" id="UP000179099">
    <property type="component" value="Unassembled WGS sequence"/>
</dbReference>
<gene>
    <name evidence="1" type="ORF">A2Y98_01855</name>
</gene>
<comment type="caution">
    <text evidence="1">The sequence shown here is derived from an EMBL/GenBank/DDBJ whole genome shotgun (WGS) entry which is preliminary data.</text>
</comment>
<organism evidence="1 2">
    <name type="scientific">Candidatus Portnoybacteria bacterium RBG_19FT_COMBO_36_7</name>
    <dbReference type="NCBI Taxonomy" id="1801992"/>
    <lineage>
        <taxon>Bacteria</taxon>
        <taxon>Candidatus Portnoyibacteriota</taxon>
    </lineage>
</organism>
<protein>
    <submittedName>
        <fullName evidence="1">Uncharacterized protein</fullName>
    </submittedName>
</protein>
<dbReference type="AlphaFoldDB" id="A0A1G2F6V3"/>
<name>A0A1G2F6V3_9BACT</name>